<keyword evidence="6" id="KW-1185">Reference proteome</keyword>
<evidence type="ECO:0000313" key="5">
    <source>
        <dbReference type="EMBL" id="UWD34291.1"/>
    </source>
</evidence>
<dbReference type="SUPFAM" id="SSF54189">
    <property type="entry name" value="Ribosomal proteins S24e, L23 and L15e"/>
    <property type="match status" value="1"/>
</dbReference>
<comment type="subunit">
    <text evidence="4">Part of the 50S ribosomal subunit. Contacts protein L29, and trigger factor when it is bound to the ribosome.</text>
</comment>
<dbReference type="NCBIfam" id="NF008919">
    <property type="entry name" value="PRK12280.1-3"/>
    <property type="match status" value="1"/>
</dbReference>
<dbReference type="InterPro" id="IPR012678">
    <property type="entry name" value="Ribosomal_uL23/eL15/eS24_sf"/>
</dbReference>
<sequence>MNINEIIKYPILTEKSYSKMNEGVYVFAVDRRTNRSEVKKAVEFIFDVKVEKVNIFNVPKKATKLGRFKGFTNSYKKAIVKLVEGQTIAILNEDVDTISASEENNLKVEETKKEVKTSKSAEEVAKKVSEKLAKK</sequence>
<dbReference type="InterPro" id="IPR012677">
    <property type="entry name" value="Nucleotide-bd_a/b_plait_sf"/>
</dbReference>
<name>A0ABY5TWD4_9BACT</name>
<comment type="function">
    <text evidence="4">One of the early assembly proteins it binds 23S rRNA. One of the proteins that surrounds the polypeptide exit tunnel on the outside of the ribosome. Forms the main docking site for trigger factor binding to the ribosome.</text>
</comment>
<evidence type="ECO:0000256" key="4">
    <source>
        <dbReference type="HAMAP-Rule" id="MF_01369"/>
    </source>
</evidence>
<dbReference type="InterPro" id="IPR013025">
    <property type="entry name" value="Ribosomal_uL23-like"/>
</dbReference>
<keyword evidence="3 4" id="KW-0687">Ribonucleoprotein</keyword>
<dbReference type="Pfam" id="PF00276">
    <property type="entry name" value="Ribosomal_L23"/>
    <property type="match status" value="1"/>
</dbReference>
<dbReference type="EMBL" id="CP103423">
    <property type="protein sequence ID" value="UWD34291.1"/>
    <property type="molecule type" value="Genomic_DNA"/>
</dbReference>
<protein>
    <recommendedName>
        <fullName evidence="4">Large ribosomal subunit protein uL23</fullName>
    </recommendedName>
</protein>
<accession>A0ABY5TWD4</accession>
<comment type="similarity">
    <text evidence="1 4">Belongs to the universal ribosomal protein uL23 family.</text>
</comment>
<proteinExistence type="inferred from homology"/>
<dbReference type="GO" id="GO:0005840">
    <property type="term" value="C:ribosome"/>
    <property type="evidence" value="ECO:0007669"/>
    <property type="project" value="UniProtKB-KW"/>
</dbReference>
<evidence type="ECO:0000256" key="1">
    <source>
        <dbReference type="ARBA" id="ARBA00006700"/>
    </source>
</evidence>
<keyword evidence="4" id="KW-0699">rRNA-binding</keyword>
<keyword evidence="2 4" id="KW-0689">Ribosomal protein</keyword>
<dbReference type="HAMAP" id="MF_01369_B">
    <property type="entry name" value="Ribosomal_uL23_B"/>
    <property type="match status" value="1"/>
</dbReference>
<gene>
    <name evidence="4 5" type="primary">rplW</name>
    <name evidence="5" type="ORF">NX772_00465</name>
</gene>
<keyword evidence="4" id="KW-0694">RNA-binding</keyword>
<dbReference type="RefSeq" id="WP_036450264.1">
    <property type="nucleotide sequence ID" value="NZ_CP103423.1"/>
</dbReference>
<dbReference type="Proteomes" id="UP001058364">
    <property type="component" value="Chromosome"/>
</dbReference>
<dbReference type="NCBIfam" id="NF004363">
    <property type="entry name" value="PRK05738.2-4"/>
    <property type="match status" value="1"/>
</dbReference>
<dbReference type="Gene3D" id="3.30.70.330">
    <property type="match status" value="1"/>
</dbReference>
<reference evidence="5" key="1">
    <citation type="submission" date="2022-08" db="EMBL/GenBank/DDBJ databases">
        <title>Complete genome sequence of Mycoplasma molare type strain H 542.</title>
        <authorList>
            <person name="Spergser J."/>
        </authorList>
    </citation>
    <scope>NUCLEOTIDE SEQUENCE</scope>
    <source>
        <strain evidence="5">H 542</strain>
    </source>
</reference>
<evidence type="ECO:0000256" key="3">
    <source>
        <dbReference type="ARBA" id="ARBA00023274"/>
    </source>
</evidence>
<evidence type="ECO:0000256" key="2">
    <source>
        <dbReference type="ARBA" id="ARBA00022980"/>
    </source>
</evidence>
<dbReference type="PANTHER" id="PTHR11620">
    <property type="entry name" value="60S RIBOSOMAL PROTEIN L23A"/>
    <property type="match status" value="1"/>
</dbReference>
<evidence type="ECO:0000313" key="6">
    <source>
        <dbReference type="Proteomes" id="UP001058364"/>
    </source>
</evidence>
<organism evidence="5 6">
    <name type="scientific">Mesomycoplasma molare</name>
    <dbReference type="NCBI Taxonomy" id="171288"/>
    <lineage>
        <taxon>Bacteria</taxon>
        <taxon>Bacillati</taxon>
        <taxon>Mycoplasmatota</taxon>
        <taxon>Mycoplasmoidales</taxon>
        <taxon>Metamycoplasmataceae</taxon>
        <taxon>Mesomycoplasma</taxon>
    </lineage>
</organism>